<feature type="transmembrane region" description="Helical" evidence="1">
    <location>
        <begin position="531"/>
        <end position="550"/>
    </location>
</feature>
<feature type="transmembrane region" description="Helical" evidence="1">
    <location>
        <begin position="376"/>
        <end position="398"/>
    </location>
</feature>
<feature type="transmembrane region" description="Helical" evidence="1">
    <location>
        <begin position="458"/>
        <end position="478"/>
    </location>
</feature>
<keyword evidence="4" id="KW-1185">Reference proteome</keyword>
<feature type="transmembrane region" description="Helical" evidence="1">
    <location>
        <begin position="431"/>
        <end position="451"/>
    </location>
</feature>
<feature type="chain" id="PRO_5012258310" description="Phosphoglyceromutase" evidence="2">
    <location>
        <begin position="28"/>
        <end position="721"/>
    </location>
</feature>
<accession>A0A1W1VL92</accession>
<dbReference type="AlphaFoldDB" id="A0A1W1VL92"/>
<feature type="transmembrane region" description="Helical" evidence="1">
    <location>
        <begin position="556"/>
        <end position="573"/>
    </location>
</feature>
<evidence type="ECO:0000256" key="1">
    <source>
        <dbReference type="SAM" id="Phobius"/>
    </source>
</evidence>
<keyword evidence="2" id="KW-0732">Signal</keyword>
<evidence type="ECO:0000313" key="4">
    <source>
        <dbReference type="Proteomes" id="UP000192731"/>
    </source>
</evidence>
<evidence type="ECO:0008006" key="5">
    <source>
        <dbReference type="Google" id="ProtNLM"/>
    </source>
</evidence>
<keyword evidence="1" id="KW-0812">Transmembrane</keyword>
<dbReference type="STRING" id="656914.SAMN00017405_0156"/>
<reference evidence="3 4" key="1">
    <citation type="submission" date="2017-04" db="EMBL/GenBank/DDBJ databases">
        <authorList>
            <person name="Afonso C.L."/>
            <person name="Miller P.J."/>
            <person name="Scott M.A."/>
            <person name="Spackman E."/>
            <person name="Goraichik I."/>
            <person name="Dimitrov K.M."/>
            <person name="Suarez D.L."/>
            <person name="Swayne D.E."/>
        </authorList>
    </citation>
    <scope>NUCLEOTIDE SEQUENCE [LARGE SCALE GENOMIC DNA]</scope>
    <source>
        <strain evidence="3 4">DSM 11270</strain>
    </source>
</reference>
<evidence type="ECO:0000256" key="2">
    <source>
        <dbReference type="SAM" id="SignalP"/>
    </source>
</evidence>
<organism evidence="3 4">
    <name type="scientific">Desulfonispora thiosulfatigenes DSM 11270</name>
    <dbReference type="NCBI Taxonomy" id="656914"/>
    <lineage>
        <taxon>Bacteria</taxon>
        <taxon>Bacillati</taxon>
        <taxon>Bacillota</taxon>
        <taxon>Clostridia</taxon>
        <taxon>Eubacteriales</taxon>
        <taxon>Peptococcaceae</taxon>
        <taxon>Desulfonispora</taxon>
    </lineage>
</organism>
<feature type="transmembrane region" description="Helical" evidence="1">
    <location>
        <begin position="699"/>
        <end position="717"/>
    </location>
</feature>
<gene>
    <name evidence="3" type="ORF">SAMN00017405_0156</name>
</gene>
<feature type="transmembrane region" description="Helical" evidence="1">
    <location>
        <begin position="676"/>
        <end position="693"/>
    </location>
</feature>
<dbReference type="Proteomes" id="UP000192731">
    <property type="component" value="Unassembled WGS sequence"/>
</dbReference>
<proteinExistence type="predicted"/>
<feature type="transmembrane region" description="Helical" evidence="1">
    <location>
        <begin position="645"/>
        <end position="664"/>
    </location>
</feature>
<evidence type="ECO:0000313" key="3">
    <source>
        <dbReference type="EMBL" id="SMB94155.1"/>
    </source>
</evidence>
<protein>
    <recommendedName>
        <fullName evidence="5">Phosphoglyceromutase</fullName>
    </recommendedName>
</protein>
<dbReference type="EMBL" id="FWWT01000022">
    <property type="protein sequence ID" value="SMB94155.1"/>
    <property type="molecule type" value="Genomic_DNA"/>
</dbReference>
<feature type="signal peptide" evidence="2">
    <location>
        <begin position="1"/>
        <end position="27"/>
    </location>
</feature>
<keyword evidence="1" id="KW-0472">Membrane</keyword>
<keyword evidence="1" id="KW-1133">Transmembrane helix</keyword>
<sequence length="721" mass="81415">MMKKKKLYLVFFILFIFLSYGSNYGHAQEQNKQIIITIDGLTVEEFFNLSSLNLNKEIAYGLVSPYTKGRLGDLNQYITLGLGRRVDIGGNKSTEAFNADEIINEKRTSDIYFEQTGLKSSLENLCLLDFPDRFNKIRELSKVEHFGYLGSELKANNISRLIIGDTDLYDINNRYTPYLICDQNGLVDKGIMGDKIQRTESIGLAFYPHNYTVIKQKFLENKDKSELLILEFGDILKLEKTKNSFSEQRLLDLRKSLINQIDLSVKDIFENVNFANTRIIILVPNLSNTSKNPKGLFPIAISGKGIENSILVSATTQRTGIISNVDLAPSILNYYDIKIPSWMEGDNILTVNKNNPKTYLEKLNNKTNFIYEARPIILKMYIFIQIFIISIFSVLLIKKVVYSSLFLKLFVFSLIIPISLLWIAIFPVLNYFSFIINFIIISSIIMLICFVSAKLSRINILTFICLFSSFSILLDVFLGSKLMKLSVLGYCPIRGARFYGLGNEYMGILIGSLIMGLSLYLEKKKITKTKLLVTGVIFLICLLFIALPSLGTNVGGTMAAFVGFSIVLLRLANFPLNYKLLLSVGGSMVIVLILLFVYDIYLSPGQTSHIGKFADLVRNGDFISVIDIFIRKIAINIKLIRYSNWSILFFVSILSLIFALYKPFGFISKIYDSYPILSKGFIGVITASLIALIFNDSGIVAAATMMLFPINILLYVAQKKI</sequence>
<feature type="transmembrane region" description="Helical" evidence="1">
    <location>
        <begin position="498"/>
        <end position="519"/>
    </location>
</feature>
<feature type="transmembrane region" description="Helical" evidence="1">
    <location>
        <begin position="405"/>
        <end position="425"/>
    </location>
</feature>
<name>A0A1W1VL92_DESTI</name>
<feature type="transmembrane region" description="Helical" evidence="1">
    <location>
        <begin position="580"/>
        <end position="598"/>
    </location>
</feature>